<dbReference type="RefSeq" id="WP_066287960.1">
    <property type="nucleotide sequence ID" value="NZ_CP016761.1"/>
</dbReference>
<protein>
    <submittedName>
        <fullName evidence="1">Shikimate kinase</fullName>
    </submittedName>
</protein>
<reference evidence="1 2" key="1">
    <citation type="submission" date="2016-08" db="EMBL/GenBank/DDBJ databases">
        <title>Complete genome sequence of Fictibacillus arsenicus G25-54, a strain with toxicity to nematodes and a potential arsenic-resistance activity.</title>
        <authorList>
            <person name="Zheng Z."/>
        </authorList>
    </citation>
    <scope>NUCLEOTIDE SEQUENCE [LARGE SCALE GENOMIC DNA]</scope>
    <source>
        <strain evidence="1 2">G25-54</strain>
    </source>
</reference>
<sequence length="186" mass="22155">MKLVLLFGPQAVGKMTVGHELEKVTDLKLFHNHMTIDLVTKFFDYGTKEGKRLVNLFRSEIFKEFAKSENYGMIFTYVWAFNYESDWKFVEDVCGIFEAEGADIYFVELETDLDERLKRNITPHRLEHKPTKRNIEWSENDLKTSMDKYRMNSFEGEIKKENYLRIHNKDLSPEEVAKQIKEHFNL</sequence>
<evidence type="ECO:0000313" key="1">
    <source>
        <dbReference type="EMBL" id="ANX11723.1"/>
    </source>
</evidence>
<dbReference type="Proteomes" id="UP000077412">
    <property type="component" value="Chromosome"/>
</dbReference>
<dbReference type="AlphaFoldDB" id="A0A1B1Z2L5"/>
<dbReference type="OrthoDB" id="193997at2"/>
<keyword evidence="1" id="KW-0808">Transferase</keyword>
<accession>A0A1B1Z2L5</accession>
<keyword evidence="2" id="KW-1185">Reference proteome</keyword>
<keyword evidence="1" id="KW-0418">Kinase</keyword>
<dbReference type="InterPro" id="IPR027417">
    <property type="entry name" value="P-loop_NTPase"/>
</dbReference>
<dbReference type="EMBL" id="CP016761">
    <property type="protein sequence ID" value="ANX11723.1"/>
    <property type="molecule type" value="Genomic_DNA"/>
</dbReference>
<proteinExistence type="predicted"/>
<name>A0A1B1Z2L5_9BACL</name>
<dbReference type="STRING" id="255247.ABE41_006855"/>
<organism evidence="1 2">
    <name type="scientific">Fictibacillus arsenicus</name>
    <dbReference type="NCBI Taxonomy" id="255247"/>
    <lineage>
        <taxon>Bacteria</taxon>
        <taxon>Bacillati</taxon>
        <taxon>Bacillota</taxon>
        <taxon>Bacilli</taxon>
        <taxon>Bacillales</taxon>
        <taxon>Fictibacillaceae</taxon>
        <taxon>Fictibacillus</taxon>
    </lineage>
</organism>
<dbReference type="GO" id="GO:0016301">
    <property type="term" value="F:kinase activity"/>
    <property type="evidence" value="ECO:0007669"/>
    <property type="project" value="UniProtKB-KW"/>
</dbReference>
<dbReference type="SUPFAM" id="SSF52540">
    <property type="entry name" value="P-loop containing nucleoside triphosphate hydrolases"/>
    <property type="match status" value="1"/>
</dbReference>
<evidence type="ECO:0000313" key="2">
    <source>
        <dbReference type="Proteomes" id="UP000077412"/>
    </source>
</evidence>
<dbReference type="KEGG" id="far:ABE41_006855"/>
<dbReference type="Gene3D" id="3.40.50.300">
    <property type="entry name" value="P-loop containing nucleotide triphosphate hydrolases"/>
    <property type="match status" value="1"/>
</dbReference>
<gene>
    <name evidence="1" type="ORF">ABE41_006855</name>
</gene>